<comment type="similarity">
    <text evidence="1">Belongs to the ABC transporter superfamily.</text>
</comment>
<dbReference type="PATRIC" id="fig|1121865.3.peg.113"/>
<dbReference type="SUPFAM" id="SSF52540">
    <property type="entry name" value="P-loop containing nucleoside triphosphate hydrolases"/>
    <property type="match status" value="1"/>
</dbReference>
<dbReference type="InterPro" id="IPR003439">
    <property type="entry name" value="ABC_transporter-like_ATP-bd"/>
</dbReference>
<dbReference type="FunFam" id="3.40.50.300:FF:000056">
    <property type="entry name" value="Cell division ATP-binding protein FtsE"/>
    <property type="match status" value="1"/>
</dbReference>
<dbReference type="STRING" id="1121865.OMW_00118"/>
<dbReference type="GO" id="GO:0005886">
    <property type="term" value="C:plasma membrane"/>
    <property type="evidence" value="ECO:0007669"/>
    <property type="project" value="UniProtKB-ARBA"/>
</dbReference>
<evidence type="ECO:0000256" key="1">
    <source>
        <dbReference type="ARBA" id="ARBA00005417"/>
    </source>
</evidence>
<dbReference type="PROSITE" id="PS50893">
    <property type="entry name" value="ABC_TRANSPORTER_2"/>
    <property type="match status" value="1"/>
</dbReference>
<dbReference type="AlphaFoldDB" id="S1N5E4"/>
<dbReference type="SUPFAM" id="SSF55021">
    <property type="entry name" value="ACT-like"/>
    <property type="match status" value="1"/>
</dbReference>
<dbReference type="Gene3D" id="3.40.50.300">
    <property type="entry name" value="P-loop containing nucleotide triphosphate hydrolases"/>
    <property type="match status" value="1"/>
</dbReference>
<protein>
    <recommendedName>
        <fullName evidence="11">ABC transporter domain-containing protein</fullName>
    </recommendedName>
</protein>
<keyword evidence="13" id="KW-1185">Reference proteome</keyword>
<dbReference type="PANTHER" id="PTHR43166">
    <property type="entry name" value="AMINO ACID IMPORT ATP-BINDING PROTEIN"/>
    <property type="match status" value="1"/>
</dbReference>
<keyword evidence="3" id="KW-1003">Cell membrane</keyword>
<keyword evidence="8" id="KW-0472">Membrane</keyword>
<evidence type="ECO:0000256" key="3">
    <source>
        <dbReference type="ARBA" id="ARBA00022475"/>
    </source>
</evidence>
<dbReference type="RefSeq" id="WP_016182289.1">
    <property type="nucleotide sequence ID" value="NZ_JXKI01000007.1"/>
</dbReference>
<keyword evidence="6" id="KW-1278">Translocase</keyword>
<dbReference type="PANTHER" id="PTHR43166:SF30">
    <property type="entry name" value="METHIONINE IMPORT ATP-BINDING PROTEIN METN"/>
    <property type="match status" value="1"/>
</dbReference>
<evidence type="ECO:0000256" key="10">
    <source>
        <dbReference type="ARBA" id="ARBA00055994"/>
    </source>
</evidence>
<keyword evidence="5" id="KW-0067">ATP-binding</keyword>
<evidence type="ECO:0000313" key="12">
    <source>
        <dbReference type="EMBL" id="EOW84225.1"/>
    </source>
</evidence>
<evidence type="ECO:0000313" key="13">
    <source>
        <dbReference type="Proteomes" id="UP000014113"/>
    </source>
</evidence>
<evidence type="ECO:0000256" key="7">
    <source>
        <dbReference type="ARBA" id="ARBA00022970"/>
    </source>
</evidence>
<feature type="domain" description="ABC transporter" evidence="11">
    <location>
        <begin position="2"/>
        <end position="243"/>
    </location>
</feature>
<dbReference type="InterPro" id="IPR045865">
    <property type="entry name" value="ACT-like_dom_sf"/>
</dbReference>
<reference evidence="12 13" key="1">
    <citation type="submission" date="2013-03" db="EMBL/GenBank/DDBJ databases">
        <title>The Genome Sequence of Enterococcus columbae ATCC_51263 (PacBio/Illumina hybrid assembly).</title>
        <authorList>
            <consortium name="The Broad Institute Genomics Platform"/>
            <consortium name="The Broad Institute Genome Sequencing Center for Infectious Disease"/>
            <person name="Earl A."/>
            <person name="Russ C."/>
            <person name="Gilmore M."/>
            <person name="Surin D."/>
            <person name="Walker B."/>
            <person name="Young S."/>
            <person name="Zeng Q."/>
            <person name="Gargeya S."/>
            <person name="Fitzgerald M."/>
            <person name="Haas B."/>
            <person name="Abouelleil A."/>
            <person name="Allen A.W."/>
            <person name="Alvarado L."/>
            <person name="Arachchi H.M."/>
            <person name="Berlin A.M."/>
            <person name="Chapman S.B."/>
            <person name="Gainer-Dewar J."/>
            <person name="Goldberg J."/>
            <person name="Griggs A."/>
            <person name="Gujja S."/>
            <person name="Hansen M."/>
            <person name="Howarth C."/>
            <person name="Imamovic A."/>
            <person name="Ireland A."/>
            <person name="Larimer J."/>
            <person name="McCowan C."/>
            <person name="Murphy C."/>
            <person name="Pearson M."/>
            <person name="Poon T.W."/>
            <person name="Priest M."/>
            <person name="Roberts A."/>
            <person name="Saif S."/>
            <person name="Shea T."/>
            <person name="Sisk P."/>
            <person name="Sykes S."/>
            <person name="Wortman J."/>
            <person name="Nusbaum C."/>
            <person name="Birren B."/>
        </authorList>
    </citation>
    <scope>NUCLEOTIDE SEQUENCE [LARGE SCALE GENOMIC DNA]</scope>
    <source>
        <strain evidence="12 13">ATCC 51263</strain>
    </source>
</reference>
<dbReference type="GO" id="GO:0006865">
    <property type="term" value="P:amino acid transport"/>
    <property type="evidence" value="ECO:0007669"/>
    <property type="project" value="UniProtKB-KW"/>
</dbReference>
<keyword evidence="4" id="KW-0547">Nucleotide-binding</keyword>
<keyword evidence="2" id="KW-0813">Transport</keyword>
<sequence length="339" mass="36965">MIELKNVTKTFIPQSSGKEVTAVKNVSLKIEKGEIFGIVGASGAGKSTLVRCMNLLEVPTSGEVLFEGTDLIKLSQKELLKKRQSISMIFQGFNLFSQRSVLKNICYPLEIAGVKKAEAIQKAETLLELVGLADKAQAYPSQLSGGQKQRVAIARALATDPKVLLCDEATSALDPNTTLSILKLLQEVREKLGVTVIIITHEMEVVQRICDKVAVMNHGEVVETGTTEQIFLNPQSPITRKMLLTEEATELIPSDGPILRISFDGQAASLPLISKLILESQAPINILKANTEEIKGKAFGQMIVQLPDKEALVEKIKEILVREGLDFEEGSAYLGRNDA</sequence>
<dbReference type="Pfam" id="PF00005">
    <property type="entry name" value="ABC_tran"/>
    <property type="match status" value="1"/>
</dbReference>
<evidence type="ECO:0000256" key="4">
    <source>
        <dbReference type="ARBA" id="ARBA00022741"/>
    </source>
</evidence>
<dbReference type="GO" id="GO:0005524">
    <property type="term" value="F:ATP binding"/>
    <property type="evidence" value="ECO:0007669"/>
    <property type="project" value="UniProtKB-KW"/>
</dbReference>
<dbReference type="InterPro" id="IPR050086">
    <property type="entry name" value="MetN_ABC_transporter-like"/>
</dbReference>
<comment type="function">
    <text evidence="10">Part of the ABC transporter FtsEX involved in cellular division. Has ATPase activity. Essential for cell division and viability.</text>
</comment>
<dbReference type="PROSITE" id="PS00211">
    <property type="entry name" value="ABC_TRANSPORTER_1"/>
    <property type="match status" value="1"/>
</dbReference>
<evidence type="ECO:0000256" key="2">
    <source>
        <dbReference type="ARBA" id="ARBA00022448"/>
    </source>
</evidence>
<dbReference type="SMART" id="SM00930">
    <property type="entry name" value="NIL"/>
    <property type="match status" value="1"/>
</dbReference>
<accession>S1N5E4</accession>
<name>S1N5E4_9ENTE</name>
<comment type="catalytic activity">
    <reaction evidence="9">
        <text>ATP + H2O = ADP + phosphate + H(+)</text>
        <dbReference type="Rhea" id="RHEA:13065"/>
        <dbReference type="ChEBI" id="CHEBI:15377"/>
        <dbReference type="ChEBI" id="CHEBI:15378"/>
        <dbReference type="ChEBI" id="CHEBI:30616"/>
        <dbReference type="ChEBI" id="CHEBI:43474"/>
        <dbReference type="ChEBI" id="CHEBI:456216"/>
    </reaction>
</comment>
<proteinExistence type="inferred from homology"/>
<gene>
    <name evidence="12" type="ORF">I568_00712</name>
</gene>
<dbReference type="OrthoDB" id="9802264at2"/>
<dbReference type="InterPro" id="IPR018449">
    <property type="entry name" value="NIL_domain"/>
</dbReference>
<evidence type="ECO:0000256" key="8">
    <source>
        <dbReference type="ARBA" id="ARBA00023136"/>
    </source>
</evidence>
<dbReference type="InterPro" id="IPR017871">
    <property type="entry name" value="ABC_transporter-like_CS"/>
</dbReference>
<dbReference type="InterPro" id="IPR041701">
    <property type="entry name" value="MetN_ABC"/>
</dbReference>
<comment type="caution">
    <text evidence="12">The sequence shown here is derived from an EMBL/GenBank/DDBJ whole genome shotgun (WGS) entry which is preliminary data.</text>
</comment>
<evidence type="ECO:0000259" key="11">
    <source>
        <dbReference type="PROSITE" id="PS50893"/>
    </source>
</evidence>
<dbReference type="Gene3D" id="3.30.70.260">
    <property type="match status" value="1"/>
</dbReference>
<dbReference type="EMBL" id="ASWJ01000004">
    <property type="protein sequence ID" value="EOW84225.1"/>
    <property type="molecule type" value="Genomic_DNA"/>
</dbReference>
<dbReference type="InterPro" id="IPR027417">
    <property type="entry name" value="P-loop_NTPase"/>
</dbReference>
<dbReference type="eggNOG" id="COG1135">
    <property type="taxonomic scope" value="Bacteria"/>
</dbReference>
<dbReference type="SMART" id="SM00382">
    <property type="entry name" value="AAA"/>
    <property type="match status" value="1"/>
</dbReference>
<keyword evidence="7" id="KW-0029">Amino-acid transport</keyword>
<dbReference type="Pfam" id="PF09383">
    <property type="entry name" value="NIL"/>
    <property type="match status" value="1"/>
</dbReference>
<dbReference type="Proteomes" id="UP000014113">
    <property type="component" value="Unassembled WGS sequence"/>
</dbReference>
<dbReference type="CDD" id="cd03258">
    <property type="entry name" value="ABC_MetN_methionine_transporter"/>
    <property type="match status" value="1"/>
</dbReference>
<evidence type="ECO:0000256" key="5">
    <source>
        <dbReference type="ARBA" id="ARBA00022840"/>
    </source>
</evidence>
<evidence type="ECO:0000256" key="6">
    <source>
        <dbReference type="ARBA" id="ARBA00022967"/>
    </source>
</evidence>
<dbReference type="InterPro" id="IPR003593">
    <property type="entry name" value="AAA+_ATPase"/>
</dbReference>
<evidence type="ECO:0000256" key="9">
    <source>
        <dbReference type="ARBA" id="ARBA00049360"/>
    </source>
</evidence>
<dbReference type="GO" id="GO:0016887">
    <property type="term" value="F:ATP hydrolysis activity"/>
    <property type="evidence" value="ECO:0007669"/>
    <property type="project" value="InterPro"/>
</dbReference>
<organism evidence="12 13">
    <name type="scientific">Enterococcus columbae DSM 7374 = ATCC 51263</name>
    <dbReference type="NCBI Taxonomy" id="1121865"/>
    <lineage>
        <taxon>Bacteria</taxon>
        <taxon>Bacillati</taxon>
        <taxon>Bacillota</taxon>
        <taxon>Bacilli</taxon>
        <taxon>Lactobacillales</taxon>
        <taxon>Enterococcaceae</taxon>
        <taxon>Enterococcus</taxon>
    </lineage>
</organism>